<accession>A0A0E3JQ77</accession>
<evidence type="ECO:0000256" key="6">
    <source>
        <dbReference type="PIRSR" id="PIRSR000355-1"/>
    </source>
</evidence>
<keyword evidence="10" id="KW-1185">Reference proteome</keyword>
<dbReference type="CDD" id="cd01049">
    <property type="entry name" value="RNRR2"/>
    <property type="match status" value="1"/>
</dbReference>
<evidence type="ECO:0000313" key="10">
    <source>
        <dbReference type="Proteomes" id="UP000033015"/>
    </source>
</evidence>
<comment type="cofactor">
    <cofactor evidence="7">
        <name>Fe cation</name>
        <dbReference type="ChEBI" id="CHEBI:24875"/>
    </cofactor>
    <text evidence="7">Binds 2 iron ions per subunit.</text>
</comment>
<feature type="binding site" evidence="7">
    <location>
        <position position="118"/>
    </location>
    <ligand>
        <name>Fe cation</name>
        <dbReference type="ChEBI" id="CHEBI:24875"/>
        <label>1</label>
    </ligand>
</feature>
<evidence type="ECO:0000256" key="4">
    <source>
        <dbReference type="ARBA" id="ARBA00023002"/>
    </source>
</evidence>
<dbReference type="UniPathway" id="UPA00326"/>
<reference evidence="9 10" key="1">
    <citation type="journal article" date="2015" name="Genome Announc.">
        <title>Complete Genome Sequence of Bacillus megaterium Siphophage Stahl.</title>
        <authorList>
            <person name="Brizendine A.M."/>
            <person name="Rousseau S."/>
            <person name="Hernandez A.C."/>
            <person name="Kuty Everett G.F."/>
        </authorList>
    </citation>
    <scope>NUCLEOTIDE SEQUENCE [LARGE SCALE GENOMIC DNA]</scope>
</reference>
<dbReference type="OrthoDB" id="4477at10239"/>
<evidence type="ECO:0000256" key="3">
    <source>
        <dbReference type="ARBA" id="ARBA00022723"/>
    </source>
</evidence>
<comment type="similarity">
    <text evidence="1">Belongs to the ribonucleoside diphosphate reductase small chain family.</text>
</comment>
<feature type="binding site" evidence="7">
    <location>
        <position position="216"/>
    </location>
    <ligand>
        <name>Fe cation</name>
        <dbReference type="ChEBI" id="CHEBI:24875"/>
        <label>2</label>
    </ligand>
</feature>
<dbReference type="PIRSF" id="PIRSF000355">
    <property type="entry name" value="NrdB"/>
    <property type="match status" value="1"/>
</dbReference>
<sequence length="344" mass="40255">MKERKLYDVEAPNKSTGIVNGESSNILNWSDIRYQFARTKYKKMISNTWFADEVDMSTDIKQFPHLTEHEQEAFLKIIGLLAFLDSVQSDYVGRIADYVTDSSLNATLITLAFQEVVHNESYTYVLSSLVNRAVQDKTFDYWRTDEVLRERNDFLAKGYEKFTDDKTVENFLESMVYDVILEGLFFYSGFAFFYNLARNKKMLATAKMINFINRDEQIHVGFFCDLFKAVLEENPQIDKKKMEQFVINTFTKAAELEINWASYIIGNKIEGLNVVEVQDYVKFMANKRVNELGFGKERIFEGYRSNPLRWIQYYETEGAKKTDFFERKPDDYKKAGSSNGFDEL</sequence>
<feature type="transmembrane region" description="Helical" evidence="8">
    <location>
        <begin position="175"/>
        <end position="197"/>
    </location>
</feature>
<dbReference type="InterPro" id="IPR000358">
    <property type="entry name" value="RNR_small_fam"/>
</dbReference>
<keyword evidence="8" id="KW-0472">Membrane</keyword>
<dbReference type="RefSeq" id="YP_009203691.1">
    <property type="nucleotide sequence ID" value="NC_028856.1"/>
</dbReference>
<keyword evidence="8" id="KW-0812">Transmembrane</keyword>
<dbReference type="EMBL" id="KP696447">
    <property type="protein sequence ID" value="AKA61515.1"/>
    <property type="molecule type" value="Genomic_DNA"/>
</dbReference>
<evidence type="ECO:0000256" key="5">
    <source>
        <dbReference type="ARBA" id="ARBA00023004"/>
    </source>
</evidence>
<keyword evidence="8" id="KW-1133">Transmembrane helix</keyword>
<dbReference type="NCBIfam" id="NF007184">
    <property type="entry name" value="PRK09614.1-3"/>
    <property type="match status" value="1"/>
</dbReference>
<evidence type="ECO:0000256" key="7">
    <source>
        <dbReference type="PIRSR" id="PIRSR000355-2"/>
    </source>
</evidence>
<keyword evidence="4" id="KW-0560">Oxidoreductase</keyword>
<evidence type="ECO:0000256" key="1">
    <source>
        <dbReference type="ARBA" id="ARBA00009303"/>
    </source>
</evidence>
<dbReference type="Pfam" id="PF00268">
    <property type="entry name" value="Ribonuc_red_sm"/>
    <property type="match status" value="1"/>
</dbReference>
<organism evidence="9 10">
    <name type="scientific">Bacillus phage Stahl</name>
    <dbReference type="NCBI Taxonomy" id="1610832"/>
    <lineage>
        <taxon>Viruses</taxon>
        <taxon>Duplodnaviria</taxon>
        <taxon>Heunggongvirae</taxon>
        <taxon>Uroviricota</taxon>
        <taxon>Caudoviricetes</taxon>
        <taxon>Slashvirus</taxon>
        <taxon>Slashvirus stahl</taxon>
    </lineage>
</organism>
<dbReference type="InterPro" id="IPR009078">
    <property type="entry name" value="Ferritin-like_SF"/>
</dbReference>
<feature type="binding site" evidence="7">
    <location>
        <position position="85"/>
    </location>
    <ligand>
        <name>Fe cation</name>
        <dbReference type="ChEBI" id="CHEBI:24875"/>
        <label>1</label>
    </ligand>
</feature>
<feature type="binding site" evidence="7">
    <location>
        <position position="115"/>
    </location>
    <ligand>
        <name>Fe cation</name>
        <dbReference type="ChEBI" id="CHEBI:24875"/>
        <label>1</label>
    </ligand>
</feature>
<evidence type="ECO:0000256" key="8">
    <source>
        <dbReference type="SAM" id="Phobius"/>
    </source>
</evidence>
<protein>
    <recommendedName>
        <fullName evidence="2">ribonucleoside-diphosphate reductase</fullName>
        <ecNumber evidence="2">1.17.4.1</ecNumber>
    </recommendedName>
</protein>
<feature type="binding site" evidence="7">
    <location>
        <position position="219"/>
    </location>
    <ligand>
        <name>Fe cation</name>
        <dbReference type="ChEBI" id="CHEBI:24875"/>
        <label>2</label>
    </ligand>
</feature>
<dbReference type="InterPro" id="IPR033909">
    <property type="entry name" value="RNR_small"/>
</dbReference>
<dbReference type="InterPro" id="IPR012348">
    <property type="entry name" value="RNR-like"/>
</dbReference>
<dbReference type="KEGG" id="vg:26647890"/>
<dbReference type="GO" id="GO:0004748">
    <property type="term" value="F:ribonucleoside-diphosphate reductase activity, thioredoxin disulfide as acceptor"/>
    <property type="evidence" value="ECO:0007669"/>
    <property type="project" value="UniProtKB-EC"/>
</dbReference>
<dbReference type="GO" id="GO:0046872">
    <property type="term" value="F:metal ion binding"/>
    <property type="evidence" value="ECO:0007669"/>
    <property type="project" value="UniProtKB-KW"/>
</dbReference>
<dbReference type="GO" id="GO:0009263">
    <property type="term" value="P:deoxyribonucleotide biosynthetic process"/>
    <property type="evidence" value="ECO:0007669"/>
    <property type="project" value="InterPro"/>
</dbReference>
<reference evidence="10" key="2">
    <citation type="submission" date="2015-01" db="EMBL/GenBank/DDBJ databases">
        <title>Complete Genome of Bacillus megaterium Siphophage Stahl.</title>
        <authorList>
            <person name="Brizendine A.M."/>
            <person name="Rousseau S."/>
            <person name="Hernandez A.C."/>
            <person name="Everett G.F.K."/>
        </authorList>
    </citation>
    <scope>NUCLEOTIDE SEQUENCE [LARGE SCALE GENOMIC DNA]</scope>
</reference>
<feature type="binding site" evidence="7">
    <location>
        <position position="182"/>
    </location>
    <ligand>
        <name>Fe cation</name>
        <dbReference type="ChEBI" id="CHEBI:24875"/>
        <label>2</label>
    </ligand>
</feature>
<feature type="active site" evidence="6">
    <location>
        <position position="122"/>
    </location>
</feature>
<dbReference type="PANTHER" id="PTHR23409">
    <property type="entry name" value="RIBONUCLEOSIDE-DIPHOSPHATE REDUCTASE SMALL CHAIN"/>
    <property type="match status" value="1"/>
</dbReference>
<keyword evidence="3 7" id="KW-0479">Metal-binding</keyword>
<gene>
    <name evidence="9" type="ORF">CPT_Stahl87</name>
</gene>
<dbReference type="EC" id="1.17.4.1" evidence="2"/>
<name>A0A0E3JQ77_9CAUD</name>
<evidence type="ECO:0000313" key="9">
    <source>
        <dbReference type="EMBL" id="AKA61515.1"/>
    </source>
</evidence>
<dbReference type="GeneID" id="26647890"/>
<proteinExistence type="inferred from homology"/>
<dbReference type="SUPFAM" id="SSF47240">
    <property type="entry name" value="Ferritin-like"/>
    <property type="match status" value="1"/>
</dbReference>
<feature type="binding site" evidence="7">
    <location>
        <position position="115"/>
    </location>
    <ligand>
        <name>Fe cation</name>
        <dbReference type="ChEBI" id="CHEBI:24875"/>
        <label>2</label>
    </ligand>
</feature>
<dbReference type="PANTHER" id="PTHR23409:SF18">
    <property type="entry name" value="RIBONUCLEOSIDE-DIPHOSPHATE REDUCTASE SUBUNIT M2"/>
    <property type="match status" value="1"/>
</dbReference>
<keyword evidence="5 7" id="KW-0408">Iron</keyword>
<dbReference type="Gene3D" id="1.10.620.20">
    <property type="entry name" value="Ribonucleotide Reductase, subunit A"/>
    <property type="match status" value="1"/>
</dbReference>
<evidence type="ECO:0000256" key="2">
    <source>
        <dbReference type="ARBA" id="ARBA00012274"/>
    </source>
</evidence>
<dbReference type="Proteomes" id="UP000033015">
    <property type="component" value="Segment"/>
</dbReference>